<dbReference type="InterPro" id="IPR035992">
    <property type="entry name" value="Ricin_B-like_lectins"/>
</dbReference>
<organism evidence="2 3">
    <name type="scientific">Denitrobaculum tricleocarpae</name>
    <dbReference type="NCBI Taxonomy" id="2591009"/>
    <lineage>
        <taxon>Bacteria</taxon>
        <taxon>Pseudomonadati</taxon>
        <taxon>Pseudomonadota</taxon>
        <taxon>Alphaproteobacteria</taxon>
        <taxon>Rhodospirillales</taxon>
        <taxon>Rhodospirillaceae</taxon>
        <taxon>Denitrobaculum</taxon>
    </lineage>
</organism>
<dbReference type="RefSeq" id="WP_142895463.1">
    <property type="nucleotide sequence ID" value="NZ_ML660053.1"/>
</dbReference>
<dbReference type="Proteomes" id="UP000315252">
    <property type="component" value="Unassembled WGS sequence"/>
</dbReference>
<feature type="chain" id="PRO_5021934122" evidence="1">
    <location>
        <begin position="22"/>
        <end position="176"/>
    </location>
</feature>
<evidence type="ECO:0000256" key="1">
    <source>
        <dbReference type="SAM" id="SignalP"/>
    </source>
</evidence>
<gene>
    <name evidence="2" type="ORF">FKG95_06225</name>
</gene>
<comment type="caution">
    <text evidence="2">The sequence shown here is derived from an EMBL/GenBank/DDBJ whole genome shotgun (WGS) entry which is preliminary data.</text>
</comment>
<dbReference type="EMBL" id="VHSH01000002">
    <property type="protein sequence ID" value="TQV81832.1"/>
    <property type="molecule type" value="Genomic_DNA"/>
</dbReference>
<sequence length="176" mass="19656">MMRLMKSAVSLFLAASLPALADQTSPQMRLLDDLDFPGEGYCIDVPGVGQTARTDLPLVMHNCLPERRSVDRIAEERDGRIYMPAYDACVTALGVWSVLPGVPVMLRPCGTNESFLQADQFQKFERTANNQLRLTDSSLCLTAGPDADRTYSPTHRWRTLTMEDCAEVPLFLSAWR</sequence>
<keyword evidence="1" id="KW-0732">Signal</keyword>
<dbReference type="AlphaFoldDB" id="A0A545TX85"/>
<keyword evidence="3" id="KW-1185">Reference proteome</keyword>
<evidence type="ECO:0000313" key="3">
    <source>
        <dbReference type="Proteomes" id="UP000315252"/>
    </source>
</evidence>
<dbReference type="Gene3D" id="2.80.10.50">
    <property type="match status" value="1"/>
</dbReference>
<feature type="signal peptide" evidence="1">
    <location>
        <begin position="1"/>
        <end position="21"/>
    </location>
</feature>
<dbReference type="PROSITE" id="PS50231">
    <property type="entry name" value="RICIN_B_LECTIN"/>
    <property type="match status" value="1"/>
</dbReference>
<keyword evidence="2" id="KW-0430">Lectin</keyword>
<proteinExistence type="predicted"/>
<dbReference type="OrthoDB" id="5366052at2"/>
<accession>A0A545TX85</accession>
<dbReference type="GO" id="GO:0030246">
    <property type="term" value="F:carbohydrate binding"/>
    <property type="evidence" value="ECO:0007669"/>
    <property type="project" value="UniProtKB-KW"/>
</dbReference>
<protein>
    <submittedName>
        <fullName evidence="2">Ricin-type beta-trefoil lectin domain protein</fullName>
    </submittedName>
</protein>
<reference evidence="2 3" key="1">
    <citation type="submission" date="2019-06" db="EMBL/GenBank/DDBJ databases">
        <title>Whole genome sequence for Rhodospirillaceae sp. R148.</title>
        <authorList>
            <person name="Wang G."/>
        </authorList>
    </citation>
    <scope>NUCLEOTIDE SEQUENCE [LARGE SCALE GENOMIC DNA]</scope>
    <source>
        <strain evidence="2 3">R148</strain>
    </source>
</reference>
<name>A0A545TX85_9PROT</name>
<evidence type="ECO:0000313" key="2">
    <source>
        <dbReference type="EMBL" id="TQV81832.1"/>
    </source>
</evidence>
<dbReference type="SUPFAM" id="SSF50370">
    <property type="entry name" value="Ricin B-like lectins"/>
    <property type="match status" value="1"/>
</dbReference>